<gene>
    <name evidence="1" type="ordered locus">Metin_0326</name>
</gene>
<organism evidence="1 2">
    <name type="scientific">Methanocaldococcus infernus (strain DSM 11812 / JCM 15783 / ME)</name>
    <dbReference type="NCBI Taxonomy" id="573063"/>
    <lineage>
        <taxon>Archaea</taxon>
        <taxon>Methanobacteriati</taxon>
        <taxon>Methanobacteriota</taxon>
        <taxon>Methanomada group</taxon>
        <taxon>Methanococci</taxon>
        <taxon>Methanococcales</taxon>
        <taxon>Methanocaldococcaceae</taxon>
        <taxon>Methanocaldococcus</taxon>
    </lineage>
</organism>
<dbReference type="OrthoDB" id="65448at2157"/>
<sequence length="259" mass="30971">MILEKSKVEITEDFIRILEILRRYAKGKDEKAVIKFLINYLEEGKMLEEDIIPISKKIFEVAKKVADHDLRKEIKYILFESSKKLKRSEREKINKIIDILEYLKNYIDKKPFKSEEDYYLLTVINFKIERLASNIVTSIEAEIRDVVMLSLKIGGNELKKEVELLLLGRKRRKVNEKFLETKRLLIETLEMIKEEISKKEYLSSIDYETLFLINLKIFRLEENIIRNINEEFNSLLSLARKVGNYRMREKINMIKESLR</sequence>
<evidence type="ECO:0000313" key="1">
    <source>
        <dbReference type="EMBL" id="ADG12996.1"/>
    </source>
</evidence>
<reference evidence="1" key="1">
    <citation type="submission" date="2010-04" db="EMBL/GenBank/DDBJ databases">
        <title>Complete sequence of Methanocaldococcus infernus ME.</title>
        <authorList>
            <consortium name="US DOE Joint Genome Institute"/>
            <person name="Lucas S."/>
            <person name="Copeland A."/>
            <person name="Lapidus A."/>
            <person name="Cheng J.-F."/>
            <person name="Bruce D."/>
            <person name="Goodwin L."/>
            <person name="Pitluck S."/>
            <person name="Munk A.C."/>
            <person name="Detter J.C."/>
            <person name="Han C."/>
            <person name="Tapia R."/>
            <person name="Land M."/>
            <person name="Hauser L."/>
            <person name="Kyrpides N."/>
            <person name="Mikhailova N."/>
            <person name="Sieprawska-Lupa M."/>
            <person name="Whitman W.B."/>
            <person name="Woyke T."/>
        </authorList>
    </citation>
    <scope>NUCLEOTIDE SEQUENCE [LARGE SCALE GENOMIC DNA]</scope>
    <source>
        <strain evidence="1">ME</strain>
    </source>
</reference>
<name>D5VQZ3_METIM</name>
<dbReference type="RefSeq" id="WP_013099742.1">
    <property type="nucleotide sequence ID" value="NC_014122.1"/>
</dbReference>
<dbReference type="AlphaFoldDB" id="D5VQZ3"/>
<protein>
    <submittedName>
        <fullName evidence="1">Uncharacterized protein</fullName>
    </submittedName>
</protein>
<proteinExistence type="predicted"/>
<dbReference type="HOGENOM" id="CLU_1064006_0_0_2"/>
<evidence type="ECO:0000313" key="2">
    <source>
        <dbReference type="Proteomes" id="UP000002061"/>
    </source>
</evidence>
<dbReference type="STRING" id="573063.Metin_0326"/>
<dbReference type="KEGG" id="mif:Metin_0326"/>
<keyword evidence="2" id="KW-1185">Reference proteome</keyword>
<dbReference type="Proteomes" id="UP000002061">
    <property type="component" value="Chromosome"/>
</dbReference>
<dbReference type="EMBL" id="CP002009">
    <property type="protein sequence ID" value="ADG12996.1"/>
    <property type="molecule type" value="Genomic_DNA"/>
</dbReference>
<dbReference type="GeneID" id="9131328"/>
<accession>D5VQZ3</accession>
<dbReference type="eggNOG" id="arCOG08295">
    <property type="taxonomic scope" value="Archaea"/>
</dbReference>